<dbReference type="SFLD" id="SFLDG01129">
    <property type="entry name" value="C1.5:_HAD__Beta-PGM__Phosphata"/>
    <property type="match status" value="1"/>
</dbReference>
<dbReference type="Gene3D" id="3.40.50.1000">
    <property type="entry name" value="HAD superfamily/HAD-like"/>
    <property type="match status" value="1"/>
</dbReference>
<keyword evidence="6" id="KW-0378">Hydrolase</keyword>
<gene>
    <name evidence="6" type="ORF">HDIA_3394</name>
</gene>
<keyword evidence="5" id="KW-0119">Carbohydrate metabolism</keyword>
<dbReference type="NCBIfam" id="TIGR01509">
    <property type="entry name" value="HAD-SF-IA-v3"/>
    <property type="match status" value="1"/>
</dbReference>
<evidence type="ECO:0000313" key="6">
    <source>
        <dbReference type="EMBL" id="SON56935.1"/>
    </source>
</evidence>
<evidence type="ECO:0000256" key="4">
    <source>
        <dbReference type="ARBA" id="ARBA00022842"/>
    </source>
</evidence>
<dbReference type="OrthoDB" id="9800058at2"/>
<dbReference type="EC" id="3.1.3.-" evidence="6"/>
<evidence type="ECO:0000256" key="2">
    <source>
        <dbReference type="ARBA" id="ARBA00006171"/>
    </source>
</evidence>
<dbReference type="InterPro" id="IPR023198">
    <property type="entry name" value="PGP-like_dom2"/>
</dbReference>
<dbReference type="SUPFAM" id="SSF56784">
    <property type="entry name" value="HAD-like"/>
    <property type="match status" value="1"/>
</dbReference>
<sequence>MEIRAVAFDIDGTLVDSEPLHFEALQTVSTRYGVVISPVEPDHTGTSMDDVWLYLKGGYPESLTQTVWMGEILEEYLAGLAGLQPMPGALETMHHLKANGLRLSCVSNSIRRIVDANIASLGIGHLTDFTISRDDVSVGKPHPEPYLTAAERFGVHPAEMLVVEDSLTGQRAAEAAGARVLRLGADIAHLGEIVDWLGLAAPAQEAAG</sequence>
<dbReference type="SFLD" id="SFLDS00003">
    <property type="entry name" value="Haloacid_Dehalogenase"/>
    <property type="match status" value="1"/>
</dbReference>
<comment type="similarity">
    <text evidence="2">Belongs to the HAD-like hydrolase superfamily. CbbY/CbbZ/Gph/YieH family.</text>
</comment>
<accession>A0A2C9DBE7</accession>
<dbReference type="PRINTS" id="PR00413">
    <property type="entry name" value="HADHALOGNASE"/>
</dbReference>
<dbReference type="Pfam" id="PF00702">
    <property type="entry name" value="Hydrolase"/>
    <property type="match status" value="1"/>
</dbReference>
<dbReference type="PANTHER" id="PTHR46193:SF18">
    <property type="entry name" value="HEXITOL PHOSPHATASE B"/>
    <property type="match status" value="1"/>
</dbReference>
<dbReference type="InterPro" id="IPR006439">
    <property type="entry name" value="HAD-SF_hydro_IA"/>
</dbReference>
<dbReference type="InterPro" id="IPR036412">
    <property type="entry name" value="HAD-like_sf"/>
</dbReference>
<keyword evidence="4" id="KW-0460">Magnesium</keyword>
<proteinExistence type="inferred from homology"/>
<dbReference type="Gene3D" id="1.10.150.240">
    <property type="entry name" value="Putative phosphatase, domain 2"/>
    <property type="match status" value="1"/>
</dbReference>
<dbReference type="GO" id="GO:0046872">
    <property type="term" value="F:metal ion binding"/>
    <property type="evidence" value="ECO:0007669"/>
    <property type="project" value="UniProtKB-KW"/>
</dbReference>
<evidence type="ECO:0000256" key="5">
    <source>
        <dbReference type="ARBA" id="ARBA00023277"/>
    </source>
</evidence>
<dbReference type="AlphaFoldDB" id="A0A2C9DBE7"/>
<dbReference type="PANTHER" id="PTHR46193">
    <property type="entry name" value="6-PHOSPHOGLUCONATE PHOSPHATASE"/>
    <property type="match status" value="1"/>
</dbReference>
<name>A0A2C9DBE7_9HYPH</name>
<keyword evidence="7" id="KW-1185">Reference proteome</keyword>
<dbReference type="InterPro" id="IPR023214">
    <property type="entry name" value="HAD_sf"/>
</dbReference>
<dbReference type="RefSeq" id="WP_099557259.1">
    <property type="nucleotide sequence ID" value="NZ_LT960614.1"/>
</dbReference>
<evidence type="ECO:0000313" key="7">
    <source>
        <dbReference type="Proteomes" id="UP000223606"/>
    </source>
</evidence>
<comment type="cofactor">
    <cofactor evidence="1">
        <name>Mg(2+)</name>
        <dbReference type="ChEBI" id="CHEBI:18420"/>
    </cofactor>
</comment>
<reference evidence="7" key="1">
    <citation type="submission" date="2017-09" db="EMBL/GenBank/DDBJ databases">
        <title>Genome sequence of Nannocystis excedens DSM 71.</title>
        <authorList>
            <person name="Blom J."/>
        </authorList>
    </citation>
    <scope>NUCLEOTIDE SEQUENCE [LARGE SCALE GENOMIC DNA]</scope>
    <source>
        <strain evidence="7">type strain: E19</strain>
    </source>
</reference>
<dbReference type="GO" id="GO:0016787">
    <property type="term" value="F:hydrolase activity"/>
    <property type="evidence" value="ECO:0007669"/>
    <property type="project" value="UniProtKB-KW"/>
</dbReference>
<dbReference type="EMBL" id="LT960614">
    <property type="protein sequence ID" value="SON56935.1"/>
    <property type="molecule type" value="Genomic_DNA"/>
</dbReference>
<dbReference type="CDD" id="cd07505">
    <property type="entry name" value="HAD_BPGM-like"/>
    <property type="match status" value="1"/>
</dbReference>
<organism evidence="6 7">
    <name type="scientific">Hartmannibacter diazotrophicus</name>
    <dbReference type="NCBI Taxonomy" id="1482074"/>
    <lineage>
        <taxon>Bacteria</taxon>
        <taxon>Pseudomonadati</taxon>
        <taxon>Pseudomonadota</taxon>
        <taxon>Alphaproteobacteria</taxon>
        <taxon>Hyphomicrobiales</taxon>
        <taxon>Pleomorphomonadaceae</taxon>
        <taxon>Hartmannibacter</taxon>
    </lineage>
</organism>
<keyword evidence="3" id="KW-0479">Metal-binding</keyword>
<dbReference type="KEGG" id="hdi:HDIA_3394"/>
<protein>
    <submittedName>
        <fullName evidence="6">Phosphorylated carbohydrates phosphatase</fullName>
        <ecNumber evidence="6">3.1.3.-</ecNumber>
    </submittedName>
</protein>
<dbReference type="SFLD" id="SFLDG01135">
    <property type="entry name" value="C1.5.6:_HAD__Beta-PGM__Phospha"/>
    <property type="match status" value="1"/>
</dbReference>
<evidence type="ECO:0000256" key="1">
    <source>
        <dbReference type="ARBA" id="ARBA00001946"/>
    </source>
</evidence>
<dbReference type="InterPro" id="IPR051600">
    <property type="entry name" value="Beta-PGM-like"/>
</dbReference>
<evidence type="ECO:0000256" key="3">
    <source>
        <dbReference type="ARBA" id="ARBA00022723"/>
    </source>
</evidence>
<dbReference type="Proteomes" id="UP000223606">
    <property type="component" value="Chromosome 1"/>
</dbReference>